<comment type="caution">
    <text evidence="1">The sequence shown here is derived from an EMBL/GenBank/DDBJ whole genome shotgun (WGS) entry which is preliminary data.</text>
</comment>
<gene>
    <name evidence="1" type="ORF">Glove_130g177</name>
</gene>
<evidence type="ECO:0000313" key="2">
    <source>
        <dbReference type="Proteomes" id="UP000266861"/>
    </source>
</evidence>
<dbReference type="Proteomes" id="UP000266861">
    <property type="component" value="Unassembled WGS sequence"/>
</dbReference>
<reference evidence="1 2" key="1">
    <citation type="submission" date="2018-08" db="EMBL/GenBank/DDBJ databases">
        <title>Genome and evolution of the arbuscular mycorrhizal fungus Diversispora epigaea (formerly Glomus versiforme) and its bacterial endosymbionts.</title>
        <authorList>
            <person name="Sun X."/>
            <person name="Fei Z."/>
            <person name="Harrison M."/>
        </authorList>
    </citation>
    <scope>NUCLEOTIDE SEQUENCE [LARGE SCALE GENOMIC DNA]</scope>
    <source>
        <strain evidence="1 2">IT104</strain>
    </source>
</reference>
<organism evidence="1 2">
    <name type="scientific">Diversispora epigaea</name>
    <dbReference type="NCBI Taxonomy" id="1348612"/>
    <lineage>
        <taxon>Eukaryota</taxon>
        <taxon>Fungi</taxon>
        <taxon>Fungi incertae sedis</taxon>
        <taxon>Mucoromycota</taxon>
        <taxon>Glomeromycotina</taxon>
        <taxon>Glomeromycetes</taxon>
        <taxon>Diversisporales</taxon>
        <taxon>Diversisporaceae</taxon>
        <taxon>Diversispora</taxon>
    </lineage>
</organism>
<proteinExistence type="predicted"/>
<dbReference type="AlphaFoldDB" id="A0A397J1Z2"/>
<keyword evidence="2" id="KW-1185">Reference proteome</keyword>
<dbReference type="EMBL" id="PQFF01000121">
    <property type="protein sequence ID" value="RHZ80932.1"/>
    <property type="molecule type" value="Genomic_DNA"/>
</dbReference>
<evidence type="ECO:0000313" key="1">
    <source>
        <dbReference type="EMBL" id="RHZ80932.1"/>
    </source>
</evidence>
<dbReference type="OrthoDB" id="1470350at2759"/>
<name>A0A397J1Z2_9GLOM</name>
<sequence>MSLTSLTYSPKLSKIENVLFEEMSNYWIDLKQKDEDVIIIDMAAWIRRLTCDIMSILLIGKRANTINYYYRKLKNVVITKEMIESEEFIENINVFVKAPNGSN</sequence>
<dbReference type="STRING" id="1348612.A0A397J1Z2"/>
<accession>A0A397J1Z2</accession>
<protein>
    <submittedName>
        <fullName evidence="1">Uncharacterized protein</fullName>
    </submittedName>
</protein>